<protein>
    <recommendedName>
        <fullName evidence="3">ABM domain-containing protein</fullName>
    </recommendedName>
</protein>
<dbReference type="AlphaFoldDB" id="A0A0B3SRD9"/>
<sequence>MFIRRTTYRLTPGTDQAAFERDMRDSIRPHEIEGLISTAHVPNDDGSWTVVALWETKVEAMAAAPRLRAEWDRRAGQLTAPPVVETAGVSFWEGA</sequence>
<dbReference type="EMBL" id="JSUQ01000009">
    <property type="protein sequence ID" value="KHQ53009.1"/>
    <property type="molecule type" value="Genomic_DNA"/>
</dbReference>
<evidence type="ECO:0008006" key="3">
    <source>
        <dbReference type="Google" id="ProtNLM"/>
    </source>
</evidence>
<proteinExistence type="predicted"/>
<gene>
    <name evidence="1" type="ORF">OA50_02554</name>
</gene>
<organism evidence="1 2">
    <name type="scientific">Mameliella alba</name>
    <dbReference type="NCBI Taxonomy" id="561184"/>
    <lineage>
        <taxon>Bacteria</taxon>
        <taxon>Pseudomonadati</taxon>
        <taxon>Pseudomonadota</taxon>
        <taxon>Alphaproteobacteria</taxon>
        <taxon>Rhodobacterales</taxon>
        <taxon>Roseobacteraceae</taxon>
        <taxon>Mameliella</taxon>
    </lineage>
</organism>
<accession>A0A225QSB3</accession>
<dbReference type="RefSeq" id="WP_043141787.1">
    <property type="nucleotide sequence ID" value="NZ_JAHVJH010000009.1"/>
</dbReference>
<evidence type="ECO:0000313" key="2">
    <source>
        <dbReference type="Proteomes" id="UP000030960"/>
    </source>
</evidence>
<dbReference type="STRING" id="561184.SAMN05216376_110164"/>
<dbReference type="SUPFAM" id="SSF54909">
    <property type="entry name" value="Dimeric alpha+beta barrel"/>
    <property type="match status" value="1"/>
</dbReference>
<dbReference type="OrthoDB" id="7107824at2"/>
<reference evidence="1 2" key="1">
    <citation type="submission" date="2014-10" db="EMBL/GenBank/DDBJ databases">
        <title>Genome sequence of Ponticoccus sp. strain UMTAT08 isolated from clonal culture of toxic dinoflagellate Alexandrium tamiyavanichii.</title>
        <authorList>
            <person name="Gan H.Y."/>
            <person name="Muhd D.-D."/>
            <person name="Mohd Noor M.E."/>
            <person name="Yeong Y.S."/>
            <person name="Usup G."/>
        </authorList>
    </citation>
    <scope>NUCLEOTIDE SEQUENCE [LARGE SCALE GENOMIC DNA]</scope>
    <source>
        <strain evidence="1 2">UMTAT08</strain>
    </source>
</reference>
<accession>A0A0B3SRD9</accession>
<name>A0A0B3SRD9_9RHOB</name>
<keyword evidence="2" id="KW-1185">Reference proteome</keyword>
<comment type="caution">
    <text evidence="1">The sequence shown here is derived from an EMBL/GenBank/DDBJ whole genome shotgun (WGS) entry which is preliminary data.</text>
</comment>
<evidence type="ECO:0000313" key="1">
    <source>
        <dbReference type="EMBL" id="KHQ53009.1"/>
    </source>
</evidence>
<dbReference type="Proteomes" id="UP000030960">
    <property type="component" value="Unassembled WGS sequence"/>
</dbReference>
<dbReference type="InterPro" id="IPR011008">
    <property type="entry name" value="Dimeric_a/b-barrel"/>
</dbReference>